<dbReference type="EMBL" id="MU002101">
    <property type="protein sequence ID" value="KAF2789973.1"/>
    <property type="molecule type" value="Genomic_DNA"/>
</dbReference>
<feature type="coiled-coil region" evidence="1">
    <location>
        <begin position="110"/>
        <end position="155"/>
    </location>
</feature>
<protein>
    <submittedName>
        <fullName evidence="2">Uncharacterized protein</fullName>
    </submittedName>
</protein>
<dbReference type="AlphaFoldDB" id="A0A6A6X1E4"/>
<dbReference type="SUPFAM" id="SSF57997">
    <property type="entry name" value="Tropomyosin"/>
    <property type="match status" value="1"/>
</dbReference>
<evidence type="ECO:0000313" key="3">
    <source>
        <dbReference type="Proteomes" id="UP000799757"/>
    </source>
</evidence>
<organism evidence="2 3">
    <name type="scientific">Melanomma pulvis-pyrius CBS 109.77</name>
    <dbReference type="NCBI Taxonomy" id="1314802"/>
    <lineage>
        <taxon>Eukaryota</taxon>
        <taxon>Fungi</taxon>
        <taxon>Dikarya</taxon>
        <taxon>Ascomycota</taxon>
        <taxon>Pezizomycotina</taxon>
        <taxon>Dothideomycetes</taxon>
        <taxon>Pleosporomycetidae</taxon>
        <taxon>Pleosporales</taxon>
        <taxon>Melanommataceae</taxon>
        <taxon>Melanomma</taxon>
    </lineage>
</organism>
<gene>
    <name evidence="2" type="ORF">K505DRAFT_340817</name>
</gene>
<keyword evidence="1" id="KW-0175">Coiled coil</keyword>
<proteinExistence type="predicted"/>
<sequence>MSHYARADSGVGSIVPRSETFTEIQNLWEAISSLTSTDGLAQVGNLIKHVSLQDDELKRREQETQNLNAEFLAKQKSYEAHQQEQLSQFEARYRQWDKKTGALQSEVKGLTELSEQNDKLMKGLRKEIAESKLRVEDLEKAFEDMTKRLKEKDQQLGEIDKRLDTTKDINQLL</sequence>
<reference evidence="2" key="1">
    <citation type="journal article" date="2020" name="Stud. Mycol.">
        <title>101 Dothideomycetes genomes: a test case for predicting lifestyles and emergence of pathogens.</title>
        <authorList>
            <person name="Haridas S."/>
            <person name="Albert R."/>
            <person name="Binder M."/>
            <person name="Bloem J."/>
            <person name="Labutti K."/>
            <person name="Salamov A."/>
            <person name="Andreopoulos B."/>
            <person name="Baker S."/>
            <person name="Barry K."/>
            <person name="Bills G."/>
            <person name="Bluhm B."/>
            <person name="Cannon C."/>
            <person name="Castanera R."/>
            <person name="Culley D."/>
            <person name="Daum C."/>
            <person name="Ezra D."/>
            <person name="Gonzalez J."/>
            <person name="Henrissat B."/>
            <person name="Kuo A."/>
            <person name="Liang C."/>
            <person name="Lipzen A."/>
            <person name="Lutzoni F."/>
            <person name="Magnuson J."/>
            <person name="Mondo S."/>
            <person name="Nolan M."/>
            <person name="Ohm R."/>
            <person name="Pangilinan J."/>
            <person name="Park H.-J."/>
            <person name="Ramirez L."/>
            <person name="Alfaro M."/>
            <person name="Sun H."/>
            <person name="Tritt A."/>
            <person name="Yoshinaga Y."/>
            <person name="Zwiers L.-H."/>
            <person name="Turgeon B."/>
            <person name="Goodwin S."/>
            <person name="Spatafora J."/>
            <person name="Crous P."/>
            <person name="Grigoriev I."/>
        </authorList>
    </citation>
    <scope>NUCLEOTIDE SEQUENCE</scope>
    <source>
        <strain evidence="2">CBS 109.77</strain>
    </source>
</reference>
<name>A0A6A6X1E4_9PLEO</name>
<evidence type="ECO:0000256" key="1">
    <source>
        <dbReference type="SAM" id="Coils"/>
    </source>
</evidence>
<accession>A0A6A6X1E4</accession>
<dbReference type="OrthoDB" id="5421041at2759"/>
<keyword evidence="3" id="KW-1185">Reference proteome</keyword>
<dbReference type="Proteomes" id="UP000799757">
    <property type="component" value="Unassembled WGS sequence"/>
</dbReference>
<evidence type="ECO:0000313" key="2">
    <source>
        <dbReference type="EMBL" id="KAF2789973.1"/>
    </source>
</evidence>